<accession>A0A1W1XTA8</accession>
<name>A0A1W1XTA8_9NEIS</name>
<feature type="region of interest" description="Disordered" evidence="1">
    <location>
        <begin position="136"/>
        <end position="161"/>
    </location>
</feature>
<protein>
    <submittedName>
        <fullName evidence="2">Uncharacterized protein</fullName>
    </submittedName>
</protein>
<evidence type="ECO:0000313" key="3">
    <source>
        <dbReference type="Proteomes" id="UP000192761"/>
    </source>
</evidence>
<gene>
    <name evidence="2" type="ORF">SAMN02745857_02747</name>
</gene>
<dbReference type="RefSeq" id="WP_084091383.1">
    <property type="nucleotide sequence ID" value="NZ_FWXD01000016.1"/>
</dbReference>
<dbReference type="STRING" id="1121001.SAMN02745857_02747"/>
<evidence type="ECO:0000313" key="2">
    <source>
        <dbReference type="EMBL" id="SMC27193.1"/>
    </source>
</evidence>
<dbReference type="OrthoDB" id="9182401at2"/>
<proteinExistence type="predicted"/>
<dbReference type="AlphaFoldDB" id="A0A1W1XTA8"/>
<keyword evidence="3" id="KW-1185">Reference proteome</keyword>
<organism evidence="2 3">
    <name type="scientific">Andreprevotia lacus DSM 23236</name>
    <dbReference type="NCBI Taxonomy" id="1121001"/>
    <lineage>
        <taxon>Bacteria</taxon>
        <taxon>Pseudomonadati</taxon>
        <taxon>Pseudomonadota</taxon>
        <taxon>Betaproteobacteria</taxon>
        <taxon>Neisseriales</taxon>
        <taxon>Chitinibacteraceae</taxon>
        <taxon>Andreprevotia</taxon>
    </lineage>
</organism>
<reference evidence="2 3" key="1">
    <citation type="submission" date="2017-04" db="EMBL/GenBank/DDBJ databases">
        <authorList>
            <person name="Afonso C.L."/>
            <person name="Miller P.J."/>
            <person name="Scott M.A."/>
            <person name="Spackman E."/>
            <person name="Goraichik I."/>
            <person name="Dimitrov K.M."/>
            <person name="Suarez D.L."/>
            <person name="Swayne D.E."/>
        </authorList>
    </citation>
    <scope>NUCLEOTIDE SEQUENCE [LARGE SCALE GENOMIC DNA]</scope>
    <source>
        <strain evidence="2 3">DSM 23236</strain>
    </source>
</reference>
<dbReference type="EMBL" id="FWXD01000016">
    <property type="protein sequence ID" value="SMC27193.1"/>
    <property type="molecule type" value="Genomic_DNA"/>
</dbReference>
<evidence type="ECO:0000256" key="1">
    <source>
        <dbReference type="SAM" id="MobiDB-lite"/>
    </source>
</evidence>
<dbReference type="Proteomes" id="UP000192761">
    <property type="component" value="Unassembled WGS sequence"/>
</dbReference>
<sequence length="161" mass="16784">MAGLINAALSQQQPQQQPQGRPLPQPMQMALIAARILYGQGAMDVARQQLMADGKVDEDEGGDMAVNLLVAANRDLQQQTGQNTDPRSITVALPAICLVVAEFAEHIGGIPPGTAGRFARQILPAAIARFKTRHLAPGAGPAAPAPGPQAAAAQEQNAWQG</sequence>
<feature type="compositionally biased region" description="Low complexity" evidence="1">
    <location>
        <begin position="136"/>
        <end position="154"/>
    </location>
</feature>